<accession>A0A175JNV9</accession>
<gene>
    <name evidence="3" type="ORF">CL6EHI_c00103</name>
</gene>
<comment type="caution">
    <text evidence="3">The sequence shown here is derived from an EMBL/GenBank/DDBJ whole genome shotgun (WGS) entry which is preliminary data.</text>
</comment>
<keyword evidence="1" id="KW-1133">Transmembrane helix</keyword>
<organism evidence="3 4">
    <name type="scientific">Entamoeba histolytica</name>
    <dbReference type="NCBI Taxonomy" id="5759"/>
    <lineage>
        <taxon>Eukaryota</taxon>
        <taxon>Amoebozoa</taxon>
        <taxon>Evosea</taxon>
        <taxon>Archamoebae</taxon>
        <taxon>Mastigamoebida</taxon>
        <taxon>Entamoebidae</taxon>
        <taxon>Entamoeba</taxon>
    </lineage>
</organism>
<evidence type="ECO:0000256" key="2">
    <source>
        <dbReference type="SAM" id="SignalP"/>
    </source>
</evidence>
<keyword evidence="1" id="KW-0812">Transmembrane</keyword>
<evidence type="ECO:0000313" key="4">
    <source>
        <dbReference type="Proteomes" id="UP000078387"/>
    </source>
</evidence>
<feature type="chain" id="PRO_5008039938" description="Single tm domain protein" evidence="2">
    <location>
        <begin position="18"/>
        <end position="64"/>
    </location>
</feature>
<keyword evidence="1" id="KW-0472">Membrane</keyword>
<evidence type="ECO:0000256" key="1">
    <source>
        <dbReference type="SAM" id="Phobius"/>
    </source>
</evidence>
<dbReference type="Proteomes" id="UP000078387">
    <property type="component" value="Unassembled WGS sequence"/>
</dbReference>
<name>A0A175JNV9_ENTHI</name>
<reference evidence="3 4" key="1">
    <citation type="submission" date="2016-05" db="EMBL/GenBank/DDBJ databases">
        <title>First whole genome sequencing of Entamoeba histolytica HM1:IMSS-clone-6.</title>
        <authorList>
            <person name="Mukherjee Avik.K."/>
            <person name="Izumyama S."/>
            <person name="Nakada-Tsukui K."/>
            <person name="Nozaki T."/>
        </authorList>
    </citation>
    <scope>NUCLEOTIDE SEQUENCE [LARGE SCALE GENOMIC DNA]</scope>
    <source>
        <strain evidence="3 4">HM1:IMSS clone 6</strain>
    </source>
</reference>
<dbReference type="VEuPathDB" id="AmoebaDB:KM1_099020"/>
<sequence length="64" mass="7004">MNYVTLILVLLFQCVFAIKQDTTITIVTFSSIGGYLIIVAIVCVVLALLRRKRSGGEYAPLNGN</sequence>
<proteinExistence type="predicted"/>
<feature type="transmembrane region" description="Helical" evidence="1">
    <location>
        <begin position="27"/>
        <end position="49"/>
    </location>
</feature>
<evidence type="ECO:0000313" key="3">
    <source>
        <dbReference type="EMBL" id="GAT95074.1"/>
    </source>
</evidence>
<protein>
    <recommendedName>
        <fullName evidence="5">Single tm domain protein</fullName>
    </recommendedName>
</protein>
<dbReference type="AlphaFoldDB" id="A0A175JNV9"/>
<dbReference type="EMBL" id="BDEQ01000001">
    <property type="protein sequence ID" value="GAT95074.1"/>
    <property type="molecule type" value="Genomic_DNA"/>
</dbReference>
<feature type="signal peptide" evidence="2">
    <location>
        <begin position="1"/>
        <end position="17"/>
    </location>
</feature>
<evidence type="ECO:0008006" key="5">
    <source>
        <dbReference type="Google" id="ProtNLM"/>
    </source>
</evidence>
<keyword evidence="2" id="KW-0732">Signal</keyword>